<protein>
    <submittedName>
        <fullName evidence="3">2-phospho-L-lactate transferase</fullName>
        <ecNumber evidence="3">2.7.8.28</ecNumber>
    </submittedName>
</protein>
<proteinExistence type="inferred from homology"/>
<dbReference type="EMBL" id="JBBKZV010000010">
    <property type="protein sequence ID" value="MEJ8823792.1"/>
    <property type="molecule type" value="Genomic_DNA"/>
</dbReference>
<dbReference type="Pfam" id="PF01933">
    <property type="entry name" value="CofD"/>
    <property type="match status" value="1"/>
</dbReference>
<dbReference type="InterPro" id="IPR038136">
    <property type="entry name" value="CofD-like_dom_sf"/>
</dbReference>
<accession>A0ABU8W343</accession>
<comment type="caution">
    <text evidence="3">The sequence shown here is derived from an EMBL/GenBank/DDBJ whole genome shotgun (WGS) entry which is preliminary data.</text>
</comment>
<keyword evidence="1 3" id="KW-0808">Transferase</keyword>
<dbReference type="PANTHER" id="PTHR43007:SF1">
    <property type="entry name" value="2-PHOSPHO-L-LACTATE TRANSFERASE"/>
    <property type="match status" value="1"/>
</dbReference>
<dbReference type="PANTHER" id="PTHR43007">
    <property type="entry name" value="2-PHOSPHO-L-LACTATE TRANSFERASE"/>
    <property type="match status" value="1"/>
</dbReference>
<name>A0ABU8W343_9BURK</name>
<evidence type="ECO:0000256" key="2">
    <source>
        <dbReference type="ARBA" id="ARBA00022842"/>
    </source>
</evidence>
<dbReference type="SUPFAM" id="SSF142338">
    <property type="entry name" value="CofD-like"/>
    <property type="match status" value="1"/>
</dbReference>
<dbReference type="InterPro" id="IPR010115">
    <property type="entry name" value="FbiA/CofD"/>
</dbReference>
<dbReference type="GO" id="GO:0043743">
    <property type="term" value="F:LPPG:FO 2-phospho-L-lactate transferase activity"/>
    <property type="evidence" value="ECO:0007669"/>
    <property type="project" value="UniProtKB-EC"/>
</dbReference>
<dbReference type="InterPro" id="IPR002882">
    <property type="entry name" value="CofD"/>
</dbReference>
<dbReference type="Gene3D" id="1.10.8.240">
    <property type="entry name" value="CofD-like domain"/>
    <property type="match status" value="1"/>
</dbReference>
<evidence type="ECO:0000313" key="4">
    <source>
        <dbReference type="Proteomes" id="UP001363010"/>
    </source>
</evidence>
<dbReference type="Proteomes" id="UP001363010">
    <property type="component" value="Unassembled WGS sequence"/>
</dbReference>
<keyword evidence="2" id="KW-0460">Magnesium</keyword>
<evidence type="ECO:0000256" key="1">
    <source>
        <dbReference type="ARBA" id="ARBA00022679"/>
    </source>
</evidence>
<reference evidence="3 4" key="1">
    <citation type="submission" date="2024-03" db="EMBL/GenBank/DDBJ databases">
        <title>Novel species of the genus Variovorax.</title>
        <authorList>
            <person name="Liu Q."/>
            <person name="Xin Y.-H."/>
        </authorList>
    </citation>
    <scope>NUCLEOTIDE SEQUENCE [LARGE SCALE GENOMIC DNA]</scope>
    <source>
        <strain evidence="3 4">KACC 18501</strain>
    </source>
</reference>
<organism evidence="3 4">
    <name type="scientific">Variovorax humicola</name>
    <dbReference type="NCBI Taxonomy" id="1769758"/>
    <lineage>
        <taxon>Bacteria</taxon>
        <taxon>Pseudomonadati</taxon>
        <taxon>Pseudomonadota</taxon>
        <taxon>Betaproteobacteria</taxon>
        <taxon>Burkholderiales</taxon>
        <taxon>Comamonadaceae</taxon>
        <taxon>Variovorax</taxon>
    </lineage>
</organism>
<dbReference type="Gene3D" id="3.40.50.10680">
    <property type="entry name" value="CofD-like domains"/>
    <property type="match status" value="1"/>
</dbReference>
<sequence length="344" mass="36140">MTTISPHPSTPADTAPAGRVLALCGGVGGAKLALGLQSVVAPGQLTLAVNTGDDFEFLGLHISPDLDTVLYTLAGLNDTARGWGRADETWNFMATLRELGAEDWFSLGDRDLAVHLERTRRLRAGETLTDVMGDLARRTGVNARLLPMTDSPLRTVVHTPAGELPFQHYFVKHRCEPVVTGISFAGASQAVANPALRQALADPGLTAIVVCPSNPFLSIDPILSVRGLRAALQDSMAPIVVVSPLVGGQAVKGPTAKIMGELGLDVNSQGIAEHYAGLIDGMVIDTSDAADAAGLGIPVHVTRTLMRSTEDKCSLAREVLAFAASMRLPSRTEAPGASLCKEVR</sequence>
<keyword evidence="4" id="KW-1185">Reference proteome</keyword>
<dbReference type="EC" id="2.7.8.28" evidence="3"/>
<dbReference type="HAMAP" id="MF_01257">
    <property type="entry name" value="CofD"/>
    <property type="match status" value="1"/>
</dbReference>
<dbReference type="RefSeq" id="WP_340364830.1">
    <property type="nucleotide sequence ID" value="NZ_JBBKZV010000010.1"/>
</dbReference>
<dbReference type="CDD" id="cd07186">
    <property type="entry name" value="CofD_like"/>
    <property type="match status" value="1"/>
</dbReference>
<evidence type="ECO:0000313" key="3">
    <source>
        <dbReference type="EMBL" id="MEJ8823792.1"/>
    </source>
</evidence>
<gene>
    <name evidence="3" type="primary">cofD</name>
    <name evidence="3" type="ORF">WKW80_17400</name>
</gene>
<dbReference type="NCBIfam" id="TIGR01819">
    <property type="entry name" value="F420_cofD"/>
    <property type="match status" value="1"/>
</dbReference>